<keyword evidence="6" id="KW-0812">Transmembrane</keyword>
<dbReference type="PROSITE" id="PS50199">
    <property type="entry name" value="ZF_RANBP2_2"/>
    <property type="match status" value="2"/>
</dbReference>
<evidence type="ECO:0000259" key="7">
    <source>
        <dbReference type="PROSITE" id="PS50199"/>
    </source>
</evidence>
<protein>
    <recommendedName>
        <fullName evidence="7">RanBP2-type domain-containing protein</fullName>
    </recommendedName>
</protein>
<keyword evidence="1" id="KW-0479">Metal-binding</keyword>
<feature type="compositionally biased region" description="Low complexity" evidence="5">
    <location>
        <begin position="129"/>
        <end position="139"/>
    </location>
</feature>
<dbReference type="Pfam" id="PF00641">
    <property type="entry name" value="Zn_ribbon_RanBP"/>
    <property type="match status" value="1"/>
</dbReference>
<dbReference type="PANTHER" id="PTHR23111:SF40">
    <property type="entry name" value="RNA-BINDING PROTEIN INVOLVED IN HETEROCHROMATIN ASSEMBLY-RELATED"/>
    <property type="match status" value="1"/>
</dbReference>
<name>A0A9P6AXG8_9AGAM</name>
<evidence type="ECO:0000313" key="9">
    <source>
        <dbReference type="Proteomes" id="UP000886523"/>
    </source>
</evidence>
<dbReference type="OrthoDB" id="448399at2759"/>
<feature type="compositionally biased region" description="Acidic residues" evidence="5">
    <location>
        <begin position="625"/>
        <end position="642"/>
    </location>
</feature>
<feature type="compositionally biased region" description="Basic and acidic residues" evidence="5">
    <location>
        <begin position="711"/>
        <end position="728"/>
    </location>
</feature>
<dbReference type="SUPFAM" id="SSF90209">
    <property type="entry name" value="Ran binding protein zinc finger-like"/>
    <property type="match status" value="2"/>
</dbReference>
<dbReference type="GO" id="GO:0008270">
    <property type="term" value="F:zinc ion binding"/>
    <property type="evidence" value="ECO:0007669"/>
    <property type="project" value="UniProtKB-KW"/>
</dbReference>
<feature type="domain" description="RanBP2-type" evidence="7">
    <location>
        <begin position="337"/>
        <end position="360"/>
    </location>
</feature>
<feature type="region of interest" description="Disordered" evidence="5">
    <location>
        <begin position="475"/>
        <end position="556"/>
    </location>
</feature>
<dbReference type="InterPro" id="IPR001876">
    <property type="entry name" value="Znf_RanBP2"/>
</dbReference>
<evidence type="ECO:0000256" key="1">
    <source>
        <dbReference type="ARBA" id="ARBA00022723"/>
    </source>
</evidence>
<keyword evidence="2 4" id="KW-0863">Zinc-finger</keyword>
<proteinExistence type="predicted"/>
<feature type="region of interest" description="Disordered" evidence="5">
    <location>
        <begin position="702"/>
        <end position="729"/>
    </location>
</feature>
<accession>A0A9P6AXG8</accession>
<evidence type="ECO:0000256" key="6">
    <source>
        <dbReference type="SAM" id="Phobius"/>
    </source>
</evidence>
<keyword evidence="6" id="KW-0472">Membrane</keyword>
<feature type="region of interest" description="Disordered" evidence="5">
    <location>
        <begin position="129"/>
        <end position="150"/>
    </location>
</feature>
<dbReference type="SMART" id="SM00547">
    <property type="entry name" value="ZnF_RBZ"/>
    <property type="match status" value="2"/>
</dbReference>
<dbReference type="InterPro" id="IPR036443">
    <property type="entry name" value="Znf_RanBP2_sf"/>
</dbReference>
<dbReference type="PROSITE" id="PS01358">
    <property type="entry name" value="ZF_RANBP2_1"/>
    <property type="match status" value="2"/>
</dbReference>
<organism evidence="8 9">
    <name type="scientific">Hydnum rufescens UP504</name>
    <dbReference type="NCBI Taxonomy" id="1448309"/>
    <lineage>
        <taxon>Eukaryota</taxon>
        <taxon>Fungi</taxon>
        <taxon>Dikarya</taxon>
        <taxon>Basidiomycota</taxon>
        <taxon>Agaricomycotina</taxon>
        <taxon>Agaricomycetes</taxon>
        <taxon>Cantharellales</taxon>
        <taxon>Hydnaceae</taxon>
        <taxon>Hydnum</taxon>
    </lineage>
</organism>
<feature type="region of interest" description="Disordered" evidence="5">
    <location>
        <begin position="222"/>
        <end position="247"/>
    </location>
</feature>
<keyword evidence="6" id="KW-1133">Transmembrane helix</keyword>
<dbReference type="PANTHER" id="PTHR23111">
    <property type="entry name" value="ZINC FINGER PROTEIN"/>
    <property type="match status" value="1"/>
</dbReference>
<evidence type="ECO:0000256" key="2">
    <source>
        <dbReference type="ARBA" id="ARBA00022771"/>
    </source>
</evidence>
<gene>
    <name evidence="8" type="ORF">BS47DRAFT_959431</name>
</gene>
<keyword evidence="3" id="KW-0862">Zinc</keyword>
<feature type="compositionally biased region" description="Low complexity" evidence="5">
    <location>
        <begin position="593"/>
        <end position="616"/>
    </location>
</feature>
<evidence type="ECO:0000256" key="4">
    <source>
        <dbReference type="PROSITE-ProRule" id="PRU00322"/>
    </source>
</evidence>
<feature type="transmembrane region" description="Helical" evidence="6">
    <location>
        <begin position="892"/>
        <end position="912"/>
    </location>
</feature>
<feature type="region of interest" description="Disordered" evidence="5">
    <location>
        <begin position="589"/>
        <end position="646"/>
    </location>
</feature>
<evidence type="ECO:0000256" key="3">
    <source>
        <dbReference type="ARBA" id="ARBA00022833"/>
    </source>
</evidence>
<feature type="domain" description="RanBP2-type" evidence="7">
    <location>
        <begin position="190"/>
        <end position="221"/>
    </location>
</feature>
<evidence type="ECO:0000256" key="5">
    <source>
        <dbReference type="SAM" id="MobiDB-lite"/>
    </source>
</evidence>
<dbReference type="AlphaFoldDB" id="A0A9P6AXG8"/>
<dbReference type="GO" id="GO:0003729">
    <property type="term" value="F:mRNA binding"/>
    <property type="evidence" value="ECO:0007669"/>
    <property type="project" value="TreeGrafter"/>
</dbReference>
<dbReference type="EMBL" id="MU128971">
    <property type="protein sequence ID" value="KAF9513497.1"/>
    <property type="molecule type" value="Genomic_DNA"/>
</dbReference>
<dbReference type="Proteomes" id="UP000886523">
    <property type="component" value="Unassembled WGS sequence"/>
</dbReference>
<keyword evidence="9" id="KW-1185">Reference proteome</keyword>
<comment type="caution">
    <text evidence="8">The sequence shown here is derived from an EMBL/GenBank/DDBJ whole genome shotgun (WGS) entry which is preliminary data.</text>
</comment>
<dbReference type="Gene3D" id="4.10.1060.10">
    <property type="entry name" value="Zinc finger, RanBP2-type"/>
    <property type="match status" value="2"/>
</dbReference>
<sequence length="921" mass="100587">MSTVLRIYDLRHSPLHFIPAFFAEHAIPKPLSVWALRLPNTAKTDAQISDIWLVFETYGEANAALVKCSLSPHMRTQFSQLEPLDNLRRIHLYFPVRASIAAARGKQLSIRTERLTTYTGIDVHNTLLTPPLSNSSPSHSHLEMPNREPPSPIYPSPSNLFAYIRAQNERERALNMNNHAAVLASGVQFREGDWICNSQTCCTHNFSRNSTCIACGHPPHPLPSPTTSSRDEAHVSPPSTTTDRRALSVSSIGISQGQPQRPGCTGPSSQCILTPDGKALASGWTSVNVSHNPTNPVVIFWPSNAPFPQPGQVRPHPEFGGHPPIMNTGNSGPIQAQAGDWHCGVCGYTNWRRRRVCQSCFPFADGNMDGAGSPAHMEKINLIASILIAANNSGAKSSSPHLSVQPQHPLQAHPTTISYNSNNNNTTYHHHQNPQLAIRAQDSCRGLPLPQRYNGQNNTTEHYNIPITSHLPSPYYDSFGSHRPHQEQLHRSVSHLPPSSNAYLLSAPSGGVPRAYSQGSIEHRVRTPPSSSSPPHQSRYAHQYTPPRSSSPYETLYSSSSSLFARNNQNSFAAQQQAFQPLPTVTTSAFLRPPYDSPVSQSSSHSGSGSPSGSGSADYLSCFGSDEDMDDGKDQSDDDDVFLDIGRGRGRRDIDMLKRFGMTSTSIPLSTLPSASSSNSVVHVNGGNHGYSYEYYGGDDSMSVADSNSNDSRRTYGVRRPETSEPHPEALGAVTSAAPTPMAAVGTGRKTTPPVVLPPSGCRNIWAIAPDESAGVSPAVCHGRTNIGQELPSDSGTPSVWICQVLMPFSTLDSLPARYFVLVHYPPLRPSIPAPSKYCLVHFAFCRQLYGYSSPDEFLILFFTSYQNRIHSHQHPCMDSLASPSSSVCFNISYLLFSPIVFWYLSLLLGAWRTSTRTTPL</sequence>
<evidence type="ECO:0000313" key="8">
    <source>
        <dbReference type="EMBL" id="KAF9513497.1"/>
    </source>
</evidence>
<reference evidence="8" key="1">
    <citation type="journal article" date="2020" name="Nat. Commun.">
        <title>Large-scale genome sequencing of mycorrhizal fungi provides insights into the early evolution of symbiotic traits.</title>
        <authorList>
            <person name="Miyauchi S."/>
            <person name="Kiss E."/>
            <person name="Kuo A."/>
            <person name="Drula E."/>
            <person name="Kohler A."/>
            <person name="Sanchez-Garcia M."/>
            <person name="Morin E."/>
            <person name="Andreopoulos B."/>
            <person name="Barry K.W."/>
            <person name="Bonito G."/>
            <person name="Buee M."/>
            <person name="Carver A."/>
            <person name="Chen C."/>
            <person name="Cichocki N."/>
            <person name="Clum A."/>
            <person name="Culley D."/>
            <person name="Crous P.W."/>
            <person name="Fauchery L."/>
            <person name="Girlanda M."/>
            <person name="Hayes R.D."/>
            <person name="Keri Z."/>
            <person name="LaButti K."/>
            <person name="Lipzen A."/>
            <person name="Lombard V."/>
            <person name="Magnuson J."/>
            <person name="Maillard F."/>
            <person name="Murat C."/>
            <person name="Nolan M."/>
            <person name="Ohm R.A."/>
            <person name="Pangilinan J."/>
            <person name="Pereira M.F."/>
            <person name="Perotto S."/>
            <person name="Peter M."/>
            <person name="Pfister S."/>
            <person name="Riley R."/>
            <person name="Sitrit Y."/>
            <person name="Stielow J.B."/>
            <person name="Szollosi G."/>
            <person name="Zifcakova L."/>
            <person name="Stursova M."/>
            <person name="Spatafora J.W."/>
            <person name="Tedersoo L."/>
            <person name="Vaario L.M."/>
            <person name="Yamada A."/>
            <person name="Yan M."/>
            <person name="Wang P."/>
            <person name="Xu J."/>
            <person name="Bruns T."/>
            <person name="Baldrian P."/>
            <person name="Vilgalys R."/>
            <person name="Dunand C."/>
            <person name="Henrissat B."/>
            <person name="Grigoriev I.V."/>
            <person name="Hibbett D."/>
            <person name="Nagy L.G."/>
            <person name="Martin F.M."/>
        </authorList>
    </citation>
    <scope>NUCLEOTIDE SEQUENCE</scope>
    <source>
        <strain evidence="8">UP504</strain>
    </source>
</reference>